<accession>A0A1I1GTB2</accession>
<sequence>MQSVIDTFKEQMHQQQLPMLEFQRHWVQGMEVLMETEMEAMRQYWDAWFTLSRACMKGTESSNPFDLGTECADMFCELNKVMLEHAHKRQQLTQDWQERLNEIM</sequence>
<proteinExistence type="predicted"/>
<organism evidence="1 2">
    <name type="scientific">Marinospirillum celere</name>
    <dbReference type="NCBI Taxonomy" id="1122252"/>
    <lineage>
        <taxon>Bacteria</taxon>
        <taxon>Pseudomonadati</taxon>
        <taxon>Pseudomonadota</taxon>
        <taxon>Gammaproteobacteria</taxon>
        <taxon>Oceanospirillales</taxon>
        <taxon>Oceanospirillaceae</taxon>
        <taxon>Marinospirillum</taxon>
    </lineage>
</organism>
<keyword evidence="2" id="KW-1185">Reference proteome</keyword>
<dbReference type="RefSeq" id="WP_091961456.1">
    <property type="nucleotide sequence ID" value="NZ_FOLH01000003.1"/>
</dbReference>
<protein>
    <submittedName>
        <fullName evidence="1">Phasin protein</fullName>
    </submittedName>
</protein>
<dbReference type="Proteomes" id="UP000199058">
    <property type="component" value="Unassembled WGS sequence"/>
</dbReference>
<dbReference type="AlphaFoldDB" id="A0A1I1GTB2"/>
<name>A0A1I1GTB2_9GAMM</name>
<reference evidence="1 2" key="1">
    <citation type="submission" date="2016-10" db="EMBL/GenBank/DDBJ databases">
        <authorList>
            <person name="de Groot N.N."/>
        </authorList>
    </citation>
    <scope>NUCLEOTIDE SEQUENCE [LARGE SCALE GENOMIC DNA]</scope>
    <source>
        <strain evidence="1 2">DSM 18438</strain>
    </source>
</reference>
<evidence type="ECO:0000313" key="2">
    <source>
        <dbReference type="Proteomes" id="UP000199058"/>
    </source>
</evidence>
<dbReference type="EMBL" id="FOLH01000003">
    <property type="protein sequence ID" value="SFC12280.1"/>
    <property type="molecule type" value="Genomic_DNA"/>
</dbReference>
<evidence type="ECO:0000313" key="1">
    <source>
        <dbReference type="EMBL" id="SFC12280.1"/>
    </source>
</evidence>
<dbReference type="OrthoDB" id="6120445at2"/>
<gene>
    <name evidence="1" type="ORF">SAMN05660443_1500</name>
</gene>